<proteinExistence type="predicted"/>
<gene>
    <name evidence="2" type="ORF">O181_035505</name>
</gene>
<dbReference type="EMBL" id="AVOT02013294">
    <property type="protein sequence ID" value="MBW0495790.1"/>
    <property type="molecule type" value="Genomic_DNA"/>
</dbReference>
<keyword evidence="1" id="KW-0732">Signal</keyword>
<evidence type="ECO:0008006" key="4">
    <source>
        <dbReference type="Google" id="ProtNLM"/>
    </source>
</evidence>
<evidence type="ECO:0000313" key="2">
    <source>
        <dbReference type="EMBL" id="MBW0495790.1"/>
    </source>
</evidence>
<feature type="signal peptide" evidence="1">
    <location>
        <begin position="1"/>
        <end position="21"/>
    </location>
</feature>
<evidence type="ECO:0000313" key="3">
    <source>
        <dbReference type="Proteomes" id="UP000765509"/>
    </source>
</evidence>
<evidence type="ECO:0000256" key="1">
    <source>
        <dbReference type="SAM" id="SignalP"/>
    </source>
</evidence>
<dbReference type="AlphaFoldDB" id="A0A9Q3HB88"/>
<comment type="caution">
    <text evidence="2">The sequence shown here is derived from an EMBL/GenBank/DDBJ whole genome shotgun (WGS) entry which is preliminary data.</text>
</comment>
<accession>A0A9Q3HB88</accession>
<protein>
    <recommendedName>
        <fullName evidence="4">Secreted protein</fullName>
    </recommendedName>
</protein>
<keyword evidence="3" id="KW-1185">Reference proteome</keyword>
<feature type="chain" id="PRO_5040441768" description="Secreted protein" evidence="1">
    <location>
        <begin position="22"/>
        <end position="157"/>
    </location>
</feature>
<organism evidence="2 3">
    <name type="scientific">Austropuccinia psidii MF-1</name>
    <dbReference type="NCBI Taxonomy" id="1389203"/>
    <lineage>
        <taxon>Eukaryota</taxon>
        <taxon>Fungi</taxon>
        <taxon>Dikarya</taxon>
        <taxon>Basidiomycota</taxon>
        <taxon>Pucciniomycotina</taxon>
        <taxon>Pucciniomycetes</taxon>
        <taxon>Pucciniales</taxon>
        <taxon>Sphaerophragmiaceae</taxon>
        <taxon>Austropuccinia</taxon>
    </lineage>
</organism>
<dbReference type="Proteomes" id="UP000765509">
    <property type="component" value="Unassembled WGS sequence"/>
</dbReference>
<name>A0A9Q3HB88_9BASI</name>
<reference evidence="2" key="1">
    <citation type="submission" date="2021-03" db="EMBL/GenBank/DDBJ databases">
        <title>Draft genome sequence of rust myrtle Austropuccinia psidii MF-1, a brazilian biotype.</title>
        <authorList>
            <person name="Quecine M.C."/>
            <person name="Pachon D.M.R."/>
            <person name="Bonatelli M.L."/>
            <person name="Correr F.H."/>
            <person name="Franceschini L.M."/>
            <person name="Leite T.F."/>
            <person name="Margarido G.R.A."/>
            <person name="Almeida C.A."/>
            <person name="Ferrarezi J.A."/>
            <person name="Labate C.A."/>
        </authorList>
    </citation>
    <scope>NUCLEOTIDE SEQUENCE</scope>
    <source>
        <strain evidence="2">MF-1</strain>
    </source>
</reference>
<sequence length="157" mass="17755">MIKISVYNLLLLNHILSLVTAGGSVQHCGHEWIAMGSLVKGNYVECINNGKRDYYCPAETCRTAQGSIDKKLFFRYCTANFTTGYLDYVWPTRYLNYPKEQTVRVMEGSWSNGTSGEKNELEYSAWCQYKDGNSQNNVRVTCKDCCLSQGVGVIRTC</sequence>